<organism evidence="1 2">
    <name type="scientific">Trichothecium roseum</name>
    <dbReference type="NCBI Taxonomy" id="47278"/>
    <lineage>
        <taxon>Eukaryota</taxon>
        <taxon>Fungi</taxon>
        <taxon>Dikarya</taxon>
        <taxon>Ascomycota</taxon>
        <taxon>Pezizomycotina</taxon>
        <taxon>Sordariomycetes</taxon>
        <taxon>Hypocreomycetidae</taxon>
        <taxon>Hypocreales</taxon>
        <taxon>Hypocreales incertae sedis</taxon>
        <taxon>Trichothecium</taxon>
    </lineage>
</organism>
<dbReference type="EMBL" id="CM047940">
    <property type="protein sequence ID" value="KAI9904070.1"/>
    <property type="molecule type" value="Genomic_DNA"/>
</dbReference>
<comment type="caution">
    <text evidence="1">The sequence shown here is derived from an EMBL/GenBank/DDBJ whole genome shotgun (WGS) entry which is preliminary data.</text>
</comment>
<reference evidence="1" key="1">
    <citation type="submission" date="2022-10" db="EMBL/GenBank/DDBJ databases">
        <title>Complete Genome of Trichothecium roseum strain YXFP-22015, a Plant Pathogen Isolated from Citrus.</title>
        <authorList>
            <person name="Wang Y."/>
            <person name="Zhu L."/>
        </authorList>
    </citation>
    <scope>NUCLEOTIDE SEQUENCE</scope>
    <source>
        <strain evidence="1">YXFP-22015</strain>
    </source>
</reference>
<proteinExistence type="predicted"/>
<evidence type="ECO:0000313" key="1">
    <source>
        <dbReference type="EMBL" id="KAI9904070.1"/>
    </source>
</evidence>
<gene>
    <name evidence="1" type="ORF">N3K66_000599</name>
</gene>
<evidence type="ECO:0000313" key="2">
    <source>
        <dbReference type="Proteomes" id="UP001163324"/>
    </source>
</evidence>
<sequence length="189" mass="20889">MADAAPPLQSEAEARRERFKRSANQFKLLLIGAGFLVTSITVSRRSAAREIAASFPKFYTPNRTLEPLDKNKNLWRAEGPKLAARALGLATLNTMAFGMLLTGGIGWAFDLSSMQEVGIRTREAMQRTRTNTTLTPEQRKKEEEEARELWDSLIGDKFGVKMPEPSKDGSAATDTTTTASPSHKDTENQ</sequence>
<name>A0ACC0VEE8_9HYPO</name>
<accession>A0ACC0VEE8</accession>
<protein>
    <submittedName>
        <fullName evidence="1">Uncharacterized protein</fullName>
    </submittedName>
</protein>
<keyword evidence="2" id="KW-1185">Reference proteome</keyword>
<dbReference type="Proteomes" id="UP001163324">
    <property type="component" value="Chromosome 1"/>
</dbReference>